<proteinExistence type="predicted"/>
<gene>
    <name evidence="2" type="ORF">OXX778_LOCUS7132</name>
</gene>
<organism evidence="2 3">
    <name type="scientific">Brachionus calyciflorus</name>
    <dbReference type="NCBI Taxonomy" id="104777"/>
    <lineage>
        <taxon>Eukaryota</taxon>
        <taxon>Metazoa</taxon>
        <taxon>Spiralia</taxon>
        <taxon>Gnathifera</taxon>
        <taxon>Rotifera</taxon>
        <taxon>Eurotatoria</taxon>
        <taxon>Monogononta</taxon>
        <taxon>Pseudotrocha</taxon>
        <taxon>Ploima</taxon>
        <taxon>Brachionidae</taxon>
        <taxon>Brachionus</taxon>
    </lineage>
</organism>
<keyword evidence="1" id="KW-0175">Coiled coil</keyword>
<evidence type="ECO:0000256" key="1">
    <source>
        <dbReference type="SAM" id="Coils"/>
    </source>
</evidence>
<evidence type="ECO:0000313" key="3">
    <source>
        <dbReference type="Proteomes" id="UP000663879"/>
    </source>
</evidence>
<dbReference type="EMBL" id="CAJNOC010000893">
    <property type="protein sequence ID" value="CAF0814227.1"/>
    <property type="molecule type" value="Genomic_DNA"/>
</dbReference>
<feature type="coiled-coil region" evidence="1">
    <location>
        <begin position="113"/>
        <end position="180"/>
    </location>
</feature>
<dbReference type="Proteomes" id="UP000663879">
    <property type="component" value="Unassembled WGS sequence"/>
</dbReference>
<protein>
    <submittedName>
        <fullName evidence="2">Uncharacterized protein</fullName>
    </submittedName>
</protein>
<name>A0A813TPJ9_9BILA</name>
<feature type="coiled-coil region" evidence="1">
    <location>
        <begin position="21"/>
        <end position="55"/>
    </location>
</feature>
<accession>A0A813TPJ9</accession>
<evidence type="ECO:0000313" key="2">
    <source>
        <dbReference type="EMBL" id="CAF0814227.1"/>
    </source>
</evidence>
<dbReference type="AlphaFoldDB" id="A0A813TPJ9"/>
<keyword evidence="3" id="KW-1185">Reference proteome</keyword>
<reference evidence="2" key="1">
    <citation type="submission" date="2021-02" db="EMBL/GenBank/DDBJ databases">
        <authorList>
            <person name="Nowell W R."/>
        </authorList>
    </citation>
    <scope>NUCLEOTIDE SEQUENCE</scope>
    <source>
        <strain evidence="2">Ploen Becks lab</strain>
    </source>
</reference>
<comment type="caution">
    <text evidence="2">The sequence shown here is derived from an EMBL/GenBank/DDBJ whole genome shotgun (WGS) entry which is preliminary data.</text>
</comment>
<sequence>MNYNFNNYNITTGIQGFQDNLKSLEFEKEKYTCLIKQINEEIEEIKSKTIKLKTEGEKLIEQKHDYYLKLDLYRSITNKLNENIERTNWSKKLTLKNINIAKTTVERLRKENLEKLQSKMTIFQNKMQQMDQLIEEQFKQNDSMELFEKIQVHKSYQERIEKLKELKIQYLNEISEIKIKNNNDWVETKNKIVEM</sequence>